<name>A0ACB7ZP94_9ERIC</name>
<keyword evidence="2" id="KW-1185">Reference proteome</keyword>
<protein>
    <submittedName>
        <fullName evidence="1">Uncharacterized protein</fullName>
    </submittedName>
</protein>
<dbReference type="EMBL" id="CM037159">
    <property type="protein sequence ID" value="KAH7867450.1"/>
    <property type="molecule type" value="Genomic_DNA"/>
</dbReference>
<accession>A0ACB7ZP94</accession>
<organism evidence="1 2">
    <name type="scientific">Vaccinium darrowii</name>
    <dbReference type="NCBI Taxonomy" id="229202"/>
    <lineage>
        <taxon>Eukaryota</taxon>
        <taxon>Viridiplantae</taxon>
        <taxon>Streptophyta</taxon>
        <taxon>Embryophyta</taxon>
        <taxon>Tracheophyta</taxon>
        <taxon>Spermatophyta</taxon>
        <taxon>Magnoliopsida</taxon>
        <taxon>eudicotyledons</taxon>
        <taxon>Gunneridae</taxon>
        <taxon>Pentapetalae</taxon>
        <taxon>asterids</taxon>
        <taxon>Ericales</taxon>
        <taxon>Ericaceae</taxon>
        <taxon>Vaccinioideae</taxon>
        <taxon>Vaccinieae</taxon>
        <taxon>Vaccinium</taxon>
    </lineage>
</organism>
<gene>
    <name evidence="1" type="ORF">Vadar_033589</name>
</gene>
<reference evidence="1 2" key="1">
    <citation type="journal article" date="2021" name="Hortic Res">
        <title>High-quality reference genome and annotation aids understanding of berry development for evergreen blueberry (Vaccinium darrowii).</title>
        <authorList>
            <person name="Yu J."/>
            <person name="Hulse-Kemp A.M."/>
            <person name="Babiker E."/>
            <person name="Staton M."/>
        </authorList>
    </citation>
    <scope>NUCLEOTIDE SEQUENCE [LARGE SCALE GENOMIC DNA]</scope>
    <source>
        <strain evidence="2">cv. NJ 8807/NJ 8810</strain>
        <tissue evidence="1">Young leaf</tissue>
    </source>
</reference>
<comment type="caution">
    <text evidence="1">The sequence shown here is derived from an EMBL/GenBank/DDBJ whole genome shotgun (WGS) entry which is preliminary data.</text>
</comment>
<dbReference type="Proteomes" id="UP000828048">
    <property type="component" value="Chromosome 9"/>
</dbReference>
<sequence>MGMAPKAHLAMYKVGFQNLPVFESDVLAGMDKAIADGVDLMSLSLGFPEPFYTDPIARGAFAATEKGIFVSCSAGNYGHLALLNGEPWITTVGAGTVDRDFAGHITFGNRTLSVTGRSVFLENLFVYRVPLYHGLGNKSKESCLTNSLDPEDVGGKYVFCDFDNQTTYGQQVGELVRAGAAGAILTSNLGLSVPMEEFNIPFVIVNLEDGELVKNYIITNTNPVVSVNFQKTVLGAKPAPQVADFSSRGPNPVAPWVLKPDILAPGYEILAGYVPIRQGGVVRDDDVVTDYSLESGTSMSSPHLVGIAALLKSVHRDWSSAAIRSAIMTTADVIDNTGGMIKDMATGLAGTPLDFGAGHVNPNKAMDPGLVYDIEVQDYVNFLCGMNYTKKQIMMTTRRAKFNCKNANLDLNYPSFIAILNGTGTTSYTFKRVLTNVVNANSVYTAEVEAPPGMKIVVQPQTISFSQKHSTAEFKLTVKIQFGQGPQSNYDGAYGFLSWMEANGTHVVRSPVVSAFLPVVAVPGTDGLN</sequence>
<evidence type="ECO:0000313" key="2">
    <source>
        <dbReference type="Proteomes" id="UP000828048"/>
    </source>
</evidence>
<proteinExistence type="predicted"/>
<evidence type="ECO:0000313" key="1">
    <source>
        <dbReference type="EMBL" id="KAH7867450.1"/>
    </source>
</evidence>